<feature type="domain" description="CSD" evidence="1">
    <location>
        <begin position="133"/>
        <end position="201"/>
    </location>
</feature>
<organism evidence="2 3">
    <name type="scientific">Rhodococcoides kroppenstedtii</name>
    <dbReference type="NCBI Taxonomy" id="293050"/>
    <lineage>
        <taxon>Bacteria</taxon>
        <taxon>Bacillati</taxon>
        <taxon>Actinomycetota</taxon>
        <taxon>Actinomycetes</taxon>
        <taxon>Mycobacteriales</taxon>
        <taxon>Nocardiaceae</taxon>
        <taxon>Rhodococcoides</taxon>
    </lineage>
</organism>
<keyword evidence="3" id="KW-1185">Reference proteome</keyword>
<dbReference type="PROSITE" id="PS51857">
    <property type="entry name" value="CSD_2"/>
    <property type="match status" value="1"/>
</dbReference>
<comment type="caution">
    <text evidence="2">The sequence shown here is derived from an EMBL/GenBank/DDBJ whole genome shotgun (WGS) entry which is preliminary data.</text>
</comment>
<dbReference type="RefSeq" id="WP_069972898.1">
    <property type="nucleotide sequence ID" value="NZ_JABUKE010000023.1"/>
</dbReference>
<evidence type="ECO:0000313" key="2">
    <source>
        <dbReference type="EMBL" id="MBY6322577.1"/>
    </source>
</evidence>
<dbReference type="EMBL" id="JABUKG010000022">
    <property type="protein sequence ID" value="MBY6322577.1"/>
    <property type="molecule type" value="Genomic_DNA"/>
</dbReference>
<dbReference type="Proteomes" id="UP001520140">
    <property type="component" value="Unassembled WGS sequence"/>
</dbReference>
<evidence type="ECO:0000313" key="3">
    <source>
        <dbReference type="Proteomes" id="UP001520140"/>
    </source>
</evidence>
<sequence>MVSTGVVREWHFDGRWGVIDSDDTPGGAYARPHAVRVEGVADLDRSPIRGLRPGTEVDFEWATAHEPVRGMHYHVECVWPRGTTAPSAREGAFQTSFWHSVDAPGPDGLTVMREESARDSMKTAAIEPRPFLTALGTVRLWHDEQGWGVLDADSTPGGAWAHFSTIVGEGFRRLDPGQRVEFNYEPAIQDGFRFQAVTVRTL</sequence>
<dbReference type="SUPFAM" id="SSF50249">
    <property type="entry name" value="Nucleic acid-binding proteins"/>
    <property type="match status" value="1"/>
</dbReference>
<name>A0ABS7NWZ1_9NOCA</name>
<protein>
    <submittedName>
        <fullName evidence="2">Cold shock domain-containing protein</fullName>
    </submittedName>
</protein>
<evidence type="ECO:0000259" key="1">
    <source>
        <dbReference type="PROSITE" id="PS51857"/>
    </source>
</evidence>
<dbReference type="Gene3D" id="2.40.50.140">
    <property type="entry name" value="Nucleic acid-binding proteins"/>
    <property type="match status" value="1"/>
</dbReference>
<reference evidence="2 3" key="1">
    <citation type="submission" date="2020-06" db="EMBL/GenBank/DDBJ databases">
        <title>Taxonomy, biology and ecology of Rhodococcus bacteria occurring in California pistachio and other woody hosts as revealed by genome sequence analyses.</title>
        <authorList>
            <person name="Gai Y."/>
            <person name="Riely B."/>
        </authorList>
    </citation>
    <scope>NUCLEOTIDE SEQUENCE [LARGE SCALE GENOMIC DNA]</scope>
    <source>
        <strain evidence="2 3">BP-284</strain>
    </source>
</reference>
<accession>A0ABS7NWZ1</accession>
<dbReference type="InterPro" id="IPR012340">
    <property type="entry name" value="NA-bd_OB-fold"/>
</dbReference>
<dbReference type="Pfam" id="PF00313">
    <property type="entry name" value="CSD"/>
    <property type="match status" value="1"/>
</dbReference>
<gene>
    <name evidence="2" type="ORF">HQ605_17265</name>
</gene>
<proteinExistence type="predicted"/>
<dbReference type="InterPro" id="IPR002059">
    <property type="entry name" value="CSP_DNA-bd"/>
</dbReference>